<evidence type="ECO:0000313" key="3">
    <source>
        <dbReference type="EMBL" id="MCM2393124.1"/>
    </source>
</evidence>
<comment type="caution">
    <text evidence="3">The sequence shown here is derived from an EMBL/GenBank/DDBJ whole genome shotgun (WGS) entry which is preliminary data.</text>
</comment>
<evidence type="ECO:0000259" key="2">
    <source>
        <dbReference type="Pfam" id="PF09414"/>
    </source>
</evidence>
<feature type="region of interest" description="Disordered" evidence="1">
    <location>
        <begin position="1"/>
        <end position="21"/>
    </location>
</feature>
<feature type="domain" description="RNA ligase" evidence="2">
    <location>
        <begin position="33"/>
        <end position="183"/>
    </location>
</feature>
<dbReference type="Gene3D" id="3.30.470.30">
    <property type="entry name" value="DNA ligase/mRNA capping enzyme"/>
    <property type="match status" value="1"/>
</dbReference>
<dbReference type="PANTHER" id="PTHR43883">
    <property type="entry name" value="SLR0207 PROTEIN"/>
    <property type="match status" value="1"/>
</dbReference>
<dbReference type="Pfam" id="PF13671">
    <property type="entry name" value="AAA_33"/>
    <property type="match status" value="1"/>
</dbReference>
<protein>
    <submittedName>
        <fullName evidence="3">AAA family ATPase</fullName>
    </submittedName>
</protein>
<dbReference type="PANTHER" id="PTHR43883:SF1">
    <property type="entry name" value="GLUCONOKINASE"/>
    <property type="match status" value="1"/>
</dbReference>
<dbReference type="InterPro" id="IPR021122">
    <property type="entry name" value="RNA_ligase_dom_REL/Rnl2"/>
</dbReference>
<proteinExistence type="predicted"/>
<dbReference type="InterPro" id="IPR052732">
    <property type="entry name" value="Cell-binding_unc_protein"/>
</dbReference>
<dbReference type="Gene3D" id="3.40.50.300">
    <property type="entry name" value="P-loop containing nucleotide triphosphate hydrolases"/>
    <property type="match status" value="1"/>
</dbReference>
<organism evidence="3 4">
    <name type="scientific">Streptomyces albipurpureus</name>
    <dbReference type="NCBI Taxonomy" id="2897419"/>
    <lineage>
        <taxon>Bacteria</taxon>
        <taxon>Bacillati</taxon>
        <taxon>Actinomycetota</taxon>
        <taxon>Actinomycetes</taxon>
        <taxon>Kitasatosporales</taxon>
        <taxon>Streptomycetaceae</taxon>
        <taxon>Streptomyces</taxon>
    </lineage>
</organism>
<dbReference type="RefSeq" id="WP_250923433.1">
    <property type="nucleotide sequence ID" value="NZ_JAMQAW010000057.1"/>
</dbReference>
<name>A0ABT0UX20_9ACTN</name>
<reference evidence="3" key="1">
    <citation type="submission" date="2022-06" db="EMBL/GenBank/DDBJ databases">
        <title>Genome public.</title>
        <authorList>
            <person name="Sun Q."/>
        </authorList>
    </citation>
    <scope>NUCLEOTIDE SEQUENCE</scope>
    <source>
        <strain evidence="3">CWNU-1</strain>
    </source>
</reference>
<evidence type="ECO:0000313" key="4">
    <source>
        <dbReference type="Proteomes" id="UP001431429"/>
    </source>
</evidence>
<accession>A0ABT0UX20</accession>
<dbReference type="SUPFAM" id="SSF52540">
    <property type="entry name" value="P-loop containing nucleoside triphosphate hydrolases"/>
    <property type="match status" value="1"/>
</dbReference>
<dbReference type="EMBL" id="JAMQAW010000057">
    <property type="protein sequence ID" value="MCM2393124.1"/>
    <property type="molecule type" value="Genomic_DNA"/>
</dbReference>
<dbReference type="Pfam" id="PF09414">
    <property type="entry name" value="RNA_ligase"/>
    <property type="match status" value="1"/>
</dbReference>
<dbReference type="SUPFAM" id="SSF56091">
    <property type="entry name" value="DNA ligase/mRNA capping enzyme, catalytic domain"/>
    <property type="match status" value="1"/>
</dbReference>
<dbReference type="Proteomes" id="UP001431429">
    <property type="component" value="Unassembled WGS sequence"/>
</dbReference>
<evidence type="ECO:0000256" key="1">
    <source>
        <dbReference type="SAM" id="MobiDB-lite"/>
    </source>
</evidence>
<dbReference type="InterPro" id="IPR027417">
    <property type="entry name" value="P-loop_NTPase"/>
</dbReference>
<sequence>MRTHYPRTPHLPWSPGATSDDVRTGDLSHLIGREVVVTEKLDGENTTLYGDGLHARSLDSVHHPSRAWVKALQSRIAQHIPTGWRISGENMYARHSLPYDQLDSYFYGFSVWDADGHCLDWDRTVPFLRGLGIPTPSVLWRGTFDERALRALRLDLSRQEGYVVRTAEGFADTGFRHRVAKWVRAGHVRTDTHWMHSAVVANGLGPAAALWSVRSGGPASVEELAHALGVTARASDAVVAEVADRLGQTGDGRLTAVLAALLHGERRSTLTARLRPTLGMRLARQVADVIGLAPGLQRPYPDEERPTGLLRLSYAADLGVLHTVAAATAQTTQEREQSEWSALYAEEIRAWQPPRFDGLGPDAADRCRAEAREAYAEGRIGGPEEAAAATWRWRDGDFPQLVHMVGPSGSGKSTFARGLRADVVVSLDELREAAGSRADQRGNGDVLRTGLNQLDQALGAGGTVVWDATSLNRHQRALVRKVARRRNALLTHAVMVVDEVQLVRRNAGRAHAVPREVLESQLRRYEPPYPGRAHRTWYIGPDGTIEDKYGDGDSHADE</sequence>
<gene>
    <name evidence="3" type="ORF">NBG84_33435</name>
</gene>
<keyword evidence="4" id="KW-1185">Reference proteome</keyword>